<dbReference type="AlphaFoldDB" id="A0A7J6J1B1"/>
<dbReference type="Pfam" id="PF10056">
    <property type="entry name" value="DUF2293"/>
    <property type="match status" value="1"/>
</dbReference>
<dbReference type="RefSeq" id="XP_031885398.1">
    <property type="nucleotide sequence ID" value="XM_032035613.1"/>
</dbReference>
<reference evidence="3 4" key="1">
    <citation type="submission" date="2012-08" db="EMBL/GenBank/DDBJ databases">
        <authorList>
            <person name="Gan P.H.P."/>
            <person name="Ikeda K."/>
            <person name="Irieda H."/>
            <person name="Narusaka M."/>
            <person name="O'Connell R.J."/>
            <person name="Narusaka Y."/>
            <person name="Takano Y."/>
            <person name="Kubo Y."/>
            <person name="Shirasu K."/>
        </authorList>
    </citation>
    <scope>NUCLEOTIDE SEQUENCE [LARGE SCALE GENOMIC DNA]</scope>
    <source>
        <strain evidence="3 4">Nara gc5</strain>
    </source>
</reference>
<feature type="compositionally biased region" description="Acidic residues" evidence="1">
    <location>
        <begin position="286"/>
        <end position="299"/>
    </location>
</feature>
<evidence type="ECO:0000259" key="2">
    <source>
        <dbReference type="Pfam" id="PF10056"/>
    </source>
</evidence>
<comment type="caution">
    <text evidence="3">The sequence shown here is derived from an EMBL/GenBank/DDBJ whole genome shotgun (WGS) entry which is preliminary data.</text>
</comment>
<protein>
    <recommendedName>
        <fullName evidence="2">DUF2293 domain-containing protein</fullName>
    </recommendedName>
</protein>
<dbReference type="InParanoid" id="A0A7J6J1B1"/>
<dbReference type="InterPro" id="IPR018744">
    <property type="entry name" value="DUF2293"/>
</dbReference>
<reference evidence="3 4" key="2">
    <citation type="submission" date="2020-04" db="EMBL/GenBank/DDBJ databases">
        <title>Genome sequencing and assembly of multiple isolates from the Colletotrichum gloeosporioides species complex.</title>
        <authorList>
            <person name="Gan P."/>
            <person name="Shirasu K."/>
        </authorList>
    </citation>
    <scope>NUCLEOTIDE SEQUENCE [LARGE SCALE GENOMIC DNA]</scope>
    <source>
        <strain evidence="3 4">Nara gc5</strain>
    </source>
</reference>
<feature type="compositionally biased region" description="Basic and acidic residues" evidence="1">
    <location>
        <begin position="815"/>
        <end position="825"/>
    </location>
</feature>
<dbReference type="Proteomes" id="UP000011096">
    <property type="component" value="Unassembled WGS sequence"/>
</dbReference>
<dbReference type="EMBL" id="ANPB02000005">
    <property type="protein sequence ID" value="KAF4483186.1"/>
    <property type="molecule type" value="Genomic_DNA"/>
</dbReference>
<evidence type="ECO:0000313" key="3">
    <source>
        <dbReference type="EMBL" id="KAF4483186.1"/>
    </source>
</evidence>
<dbReference type="PANTHER" id="PTHR38113">
    <property type="match status" value="1"/>
</dbReference>
<feature type="region of interest" description="Disordered" evidence="1">
    <location>
        <begin position="711"/>
        <end position="737"/>
    </location>
</feature>
<accession>A0A7J6J1B1</accession>
<feature type="domain" description="DUF2293" evidence="2">
    <location>
        <begin position="176"/>
        <end position="264"/>
    </location>
</feature>
<feature type="region of interest" description="Disordered" evidence="1">
    <location>
        <begin position="525"/>
        <end position="584"/>
    </location>
</feature>
<feature type="region of interest" description="Disordered" evidence="1">
    <location>
        <begin position="473"/>
        <end position="496"/>
    </location>
</feature>
<feature type="compositionally biased region" description="Basic and acidic residues" evidence="1">
    <location>
        <begin position="722"/>
        <end position="736"/>
    </location>
</feature>
<feature type="region of interest" description="Disordered" evidence="1">
    <location>
        <begin position="285"/>
        <end position="354"/>
    </location>
</feature>
<evidence type="ECO:0000256" key="1">
    <source>
        <dbReference type="SAM" id="MobiDB-lite"/>
    </source>
</evidence>
<proteinExistence type="predicted"/>
<feature type="region of interest" description="Disordered" evidence="1">
    <location>
        <begin position="1"/>
        <end position="35"/>
    </location>
</feature>
<evidence type="ECO:0000313" key="4">
    <source>
        <dbReference type="Proteomes" id="UP000011096"/>
    </source>
</evidence>
<feature type="compositionally biased region" description="Basic and acidic residues" evidence="1">
    <location>
        <begin position="567"/>
        <end position="576"/>
    </location>
</feature>
<dbReference type="PANTHER" id="PTHR38113:SF1">
    <property type="entry name" value="DUF2293 DOMAIN-CONTAINING PROTEIN"/>
    <property type="match status" value="1"/>
</dbReference>
<keyword evidence="4" id="KW-1185">Reference proteome</keyword>
<dbReference type="OrthoDB" id="5288828at2759"/>
<feature type="region of interest" description="Disordered" evidence="1">
    <location>
        <begin position="797"/>
        <end position="847"/>
    </location>
</feature>
<name>A0A7J6J1B1_COLFN</name>
<sequence length="847" mass="95090">MGREKRSQPGPATAKDRHKRAGKPSKTLDRSVPLPPGLVAAKPVTAVTNSKHQSYFEFIENKDKKKPLLFEITANRQPPPGMKYIPMGNPELTERCKEISREIGALVYIVTFAKKDASELSQQIHRVGHHIRENIVDRAMSELGQDAFYEPTTTGPDQVEEIPRSQTEINRQADAALRELFPRIPHTDRQQIIDHAFRKGKQFKGELVVGLQQELSLSRRVQLAVLAHIRHNHTRYDELLRETSWHNARRATEQLCLDILVKWRGDDENGRNQLDEILREVVVLSDDSDDEDSGEEPDSDSSAVLTDRSMNVARVPVPTMRQDRASRSRMSTALPSHPGSPQAVATPGKKRVNKKHRRRAAKHKERNFSRYEAVANARWSAAMNRQKAVSNAQPQETGVVNGSVSHGTYSQSQPVVFMDGRAPVIDLGPAHPQRPAFVSFASNPSREARPLMDRSFAAPPIDSQYFASGSSLHKVNESGRTPGHSSVGPQGPSSRQLQDYLIPSIEPKSPDASKPPMRYQRPLVEYADLGDDQPYQRRRSPPRGPTLREADRLSPRRRSLGYPEGARPFHDGREQPRAPPPARAPSYIEFAQDVARLPAYQAPRQVEPSLRRDEAVLGARANPIIIEDPHARSQTVVLGPGESVRDRFGPDVEILSVRRPLRDAGPGLERRVAPMDEGFIRLREDRPHLPRDGLREEGFLRIREHPDIVPRRSTPVANSRHSLGDLRSTLDSDRYQPHAAPGQAIYVRRAERMPPADMAYPVSGGRRFEGAMNDRLAQRHIPSPVYDGARTGGYLSHQPQGAYGIPVHRHARPTVRVDDPQRFERYPPPPPGQSQWPRASDDVIILD</sequence>
<dbReference type="GeneID" id="43619617"/>
<organism evidence="3 4">
    <name type="scientific">Colletotrichum fructicola (strain Nara gc5)</name>
    <name type="common">Anthracnose fungus</name>
    <name type="synonym">Colletotrichum gloeosporioides (strain Nara gc5)</name>
    <dbReference type="NCBI Taxonomy" id="1213859"/>
    <lineage>
        <taxon>Eukaryota</taxon>
        <taxon>Fungi</taxon>
        <taxon>Dikarya</taxon>
        <taxon>Ascomycota</taxon>
        <taxon>Pezizomycotina</taxon>
        <taxon>Sordariomycetes</taxon>
        <taxon>Hypocreomycetidae</taxon>
        <taxon>Glomerellales</taxon>
        <taxon>Glomerellaceae</taxon>
        <taxon>Colletotrichum</taxon>
        <taxon>Colletotrichum gloeosporioides species complex</taxon>
    </lineage>
</organism>
<gene>
    <name evidence="3" type="ORF">CGGC5_v009299</name>
</gene>
<feature type="compositionally biased region" description="Polar residues" evidence="1">
    <location>
        <begin position="483"/>
        <end position="496"/>
    </location>
</feature>